<feature type="transmembrane region" description="Helical" evidence="8">
    <location>
        <begin position="67"/>
        <end position="88"/>
    </location>
</feature>
<gene>
    <name evidence="9" type="ORF">AFULGI_00003460</name>
</gene>
<evidence type="ECO:0000256" key="6">
    <source>
        <dbReference type="ARBA" id="ARBA00022989"/>
    </source>
</evidence>
<feature type="transmembrane region" description="Helical" evidence="8">
    <location>
        <begin position="131"/>
        <end position="150"/>
    </location>
</feature>
<feature type="transmembrane region" description="Helical" evidence="8">
    <location>
        <begin position="34"/>
        <end position="55"/>
    </location>
</feature>
<dbReference type="HOGENOM" id="CLU_030057_6_4_2"/>
<evidence type="ECO:0000256" key="5">
    <source>
        <dbReference type="ARBA" id="ARBA00022692"/>
    </source>
</evidence>
<dbReference type="InterPro" id="IPR051629">
    <property type="entry name" value="Sulfite_efflux_TDT"/>
</dbReference>
<keyword evidence="5 8" id="KW-0812">Transmembrane</keyword>
<evidence type="ECO:0000256" key="1">
    <source>
        <dbReference type="ARBA" id="ARBA00004651"/>
    </source>
</evidence>
<reference evidence="9 10" key="1">
    <citation type="submission" date="2013-07" db="EMBL/GenBank/DDBJ databases">
        <title>Genome of Archaeoglobus fulgidus.</title>
        <authorList>
            <person name="Fiebig A."/>
            <person name="Birkeland N.-K."/>
        </authorList>
    </citation>
    <scope>NUCLEOTIDE SEQUENCE [LARGE SCALE GENOMIC DNA]</scope>
    <source>
        <strain evidence="9 10">DSM 8774</strain>
    </source>
</reference>
<feature type="transmembrane region" description="Helical" evidence="8">
    <location>
        <begin position="288"/>
        <end position="307"/>
    </location>
</feature>
<dbReference type="KEGG" id="afg:AFULGI_00003460"/>
<dbReference type="PANTHER" id="PTHR31686:SF1">
    <property type="entry name" value="SULFITE EFFLUX PUMP SSU1"/>
    <property type="match status" value="1"/>
</dbReference>
<dbReference type="RefSeq" id="WP_010877854.1">
    <property type="nucleotide sequence ID" value="NZ_CP006577.1"/>
</dbReference>
<dbReference type="AlphaFoldDB" id="A0A075WHY8"/>
<feature type="transmembrane region" description="Helical" evidence="8">
    <location>
        <begin position="225"/>
        <end position="250"/>
    </location>
</feature>
<evidence type="ECO:0000256" key="7">
    <source>
        <dbReference type="ARBA" id="ARBA00023136"/>
    </source>
</evidence>
<dbReference type="GeneID" id="24793886"/>
<dbReference type="CDD" id="cd09321">
    <property type="entry name" value="TDT_like_3"/>
    <property type="match status" value="1"/>
</dbReference>
<dbReference type="InterPro" id="IPR004695">
    <property type="entry name" value="SLAC1/Mae1/Ssu1/TehA"/>
</dbReference>
<evidence type="ECO:0000313" key="9">
    <source>
        <dbReference type="EMBL" id="AIG97168.1"/>
    </source>
</evidence>
<proteinExistence type="inferred from homology"/>
<dbReference type="GO" id="GO:0005886">
    <property type="term" value="C:plasma membrane"/>
    <property type="evidence" value="ECO:0007669"/>
    <property type="project" value="UniProtKB-SubCell"/>
</dbReference>
<evidence type="ECO:0000256" key="4">
    <source>
        <dbReference type="ARBA" id="ARBA00022475"/>
    </source>
</evidence>
<keyword evidence="3" id="KW-0813">Transport</keyword>
<keyword evidence="7 8" id="KW-0472">Membrane</keyword>
<protein>
    <submittedName>
        <fullName evidence="9">C4-dicarboxylate transporter/malic acid transport protein</fullName>
    </submittedName>
</protein>
<organism evidence="9 10">
    <name type="scientific">Archaeoglobus fulgidus DSM 8774</name>
    <dbReference type="NCBI Taxonomy" id="1344584"/>
    <lineage>
        <taxon>Archaea</taxon>
        <taxon>Methanobacteriati</taxon>
        <taxon>Methanobacteriota</taxon>
        <taxon>Archaeoglobi</taxon>
        <taxon>Archaeoglobales</taxon>
        <taxon>Archaeoglobaceae</taxon>
        <taxon>Archaeoglobus</taxon>
    </lineage>
</organism>
<feature type="transmembrane region" description="Helical" evidence="8">
    <location>
        <begin position="100"/>
        <end position="119"/>
    </location>
</feature>
<accession>A0A075WHY8</accession>
<evidence type="ECO:0000313" key="10">
    <source>
        <dbReference type="Proteomes" id="UP000028501"/>
    </source>
</evidence>
<dbReference type="PANTHER" id="PTHR31686">
    <property type="match status" value="1"/>
</dbReference>
<dbReference type="EMBL" id="CP006577">
    <property type="protein sequence ID" value="AIG97168.1"/>
    <property type="molecule type" value="Genomic_DNA"/>
</dbReference>
<dbReference type="GO" id="GO:0000319">
    <property type="term" value="F:sulfite transmembrane transporter activity"/>
    <property type="evidence" value="ECO:0007669"/>
    <property type="project" value="TreeGrafter"/>
</dbReference>
<keyword evidence="4" id="KW-1003">Cell membrane</keyword>
<dbReference type="NCBIfam" id="TIGR00816">
    <property type="entry name" value="tdt"/>
    <property type="match status" value="1"/>
</dbReference>
<evidence type="ECO:0000256" key="3">
    <source>
        <dbReference type="ARBA" id="ARBA00022448"/>
    </source>
</evidence>
<dbReference type="Pfam" id="PF03595">
    <property type="entry name" value="SLAC1"/>
    <property type="match status" value="1"/>
</dbReference>
<comment type="subcellular location">
    <subcellularLocation>
        <location evidence="1">Cell membrane</location>
        <topology evidence="1">Multi-pass membrane protein</topology>
    </subcellularLocation>
</comment>
<feature type="transmembrane region" description="Helical" evidence="8">
    <location>
        <begin position="262"/>
        <end position="282"/>
    </location>
</feature>
<keyword evidence="6 8" id="KW-1133">Transmembrane helix</keyword>
<dbReference type="InterPro" id="IPR011552">
    <property type="entry name" value="TehA/Mae1"/>
</dbReference>
<evidence type="ECO:0000256" key="2">
    <source>
        <dbReference type="ARBA" id="ARBA00008566"/>
    </source>
</evidence>
<feature type="transmembrane region" description="Helical" evidence="8">
    <location>
        <begin position="192"/>
        <end position="213"/>
    </location>
</feature>
<feature type="transmembrane region" description="Helical" evidence="8">
    <location>
        <begin position="156"/>
        <end position="180"/>
    </location>
</feature>
<name>A0A075WHY8_ARCFL</name>
<dbReference type="Proteomes" id="UP000028501">
    <property type="component" value="Chromosome"/>
</dbReference>
<dbReference type="InterPro" id="IPR038665">
    <property type="entry name" value="Voltage-dep_anion_channel_sf"/>
</dbReference>
<sequence length="319" mass="35267">MSLKEFKIGWFATILGTGGVAIASLPYFPVLSVVLTYLLTAIFVILTAVWLAKIIRYPRVVAAELGHFVMGNFYPLQPISAVILAILYRKLGIPLDLPLLAYGAGLILVLTVYLSYHFFANVKAEIHHIHGGWFIPPVSTILVTDALLQYSPNETFFVTSLIYFGIGLMLFLFISTILFLRLVNHELPVFELAPTNFILLAPIGILIVDFTLIAKHAEAIFSANLVPLALIASISLWGFGLWALAVNILLLLRYLRQEMPFFLGWWSYVFPTAAYTLSTIALSHFVPVFSYAATALYAFLIAAWAIIGVRTVGIAIRGA</sequence>
<dbReference type="Gene3D" id="1.50.10.150">
    <property type="entry name" value="Voltage-dependent anion channel"/>
    <property type="match status" value="1"/>
</dbReference>
<feature type="transmembrane region" description="Helical" evidence="8">
    <location>
        <begin position="7"/>
        <end position="28"/>
    </location>
</feature>
<evidence type="ECO:0000256" key="8">
    <source>
        <dbReference type="SAM" id="Phobius"/>
    </source>
</evidence>
<comment type="similarity">
    <text evidence="2">Belongs to the tellurite-resistance/dicarboxylate transporter (TDT) family.</text>
</comment>